<gene>
    <name evidence="1" type="ORF">SAMN04488045_0013</name>
</gene>
<name>A0A1H5RYX2_9RHOB</name>
<accession>A0A1H5RYX2</accession>
<dbReference type="Proteomes" id="UP000236752">
    <property type="component" value="Unassembled WGS sequence"/>
</dbReference>
<dbReference type="PROSITE" id="PS51257">
    <property type="entry name" value="PROKAR_LIPOPROTEIN"/>
    <property type="match status" value="1"/>
</dbReference>
<evidence type="ECO:0000313" key="1">
    <source>
        <dbReference type="EMBL" id="SEF42721.1"/>
    </source>
</evidence>
<keyword evidence="2" id="KW-1185">Reference proteome</keyword>
<dbReference type="OrthoDB" id="7872359at2"/>
<proteinExistence type="predicted"/>
<protein>
    <submittedName>
        <fullName evidence="1">Uncharacterized protein</fullName>
    </submittedName>
</protein>
<dbReference type="EMBL" id="FNUZ01000001">
    <property type="protein sequence ID" value="SEF42721.1"/>
    <property type="molecule type" value="Genomic_DNA"/>
</dbReference>
<dbReference type="RefSeq" id="WP_103908446.1">
    <property type="nucleotide sequence ID" value="NZ_FNUZ01000001.1"/>
</dbReference>
<evidence type="ECO:0000313" key="2">
    <source>
        <dbReference type="Proteomes" id="UP000236752"/>
    </source>
</evidence>
<organism evidence="1 2">
    <name type="scientific">Thalassococcus halodurans</name>
    <dbReference type="NCBI Taxonomy" id="373675"/>
    <lineage>
        <taxon>Bacteria</taxon>
        <taxon>Pseudomonadati</taxon>
        <taxon>Pseudomonadota</taxon>
        <taxon>Alphaproteobacteria</taxon>
        <taxon>Rhodobacterales</taxon>
        <taxon>Roseobacteraceae</taxon>
        <taxon>Thalassococcus</taxon>
    </lineage>
</organism>
<reference evidence="1 2" key="1">
    <citation type="submission" date="2016-10" db="EMBL/GenBank/DDBJ databases">
        <authorList>
            <person name="de Groot N.N."/>
        </authorList>
    </citation>
    <scope>NUCLEOTIDE SEQUENCE [LARGE SCALE GENOMIC DNA]</scope>
    <source>
        <strain evidence="1 2">DSM 26915</strain>
    </source>
</reference>
<dbReference type="AlphaFoldDB" id="A0A1H5RYX2"/>
<sequence>MKHWVLAICVLAGGCTQFPELDALETPGIADADYPALLPISDLLTTEAPRAVPELRDSIQGRVAALRARAQRLSGPVLDAPTRRRLAKEITLPQ</sequence>